<reference evidence="1" key="1">
    <citation type="submission" date="2020-11" db="EMBL/GenBank/DDBJ databases">
        <title>Kefir isolates.</title>
        <authorList>
            <person name="Marcisauskas S."/>
            <person name="Kim Y."/>
            <person name="Blasche S."/>
        </authorList>
    </citation>
    <scope>NUCLEOTIDE SEQUENCE</scope>
    <source>
        <strain evidence="1">Olga-1</strain>
    </source>
</reference>
<gene>
    <name evidence="1" type="ORF">C6P40_002815</name>
</gene>
<dbReference type="AlphaFoldDB" id="A0A9P6WH90"/>
<dbReference type="Proteomes" id="UP000697127">
    <property type="component" value="Unassembled WGS sequence"/>
</dbReference>
<organism evidence="1 2">
    <name type="scientific">Pichia californica</name>
    <dbReference type="NCBI Taxonomy" id="460514"/>
    <lineage>
        <taxon>Eukaryota</taxon>
        <taxon>Fungi</taxon>
        <taxon>Dikarya</taxon>
        <taxon>Ascomycota</taxon>
        <taxon>Saccharomycotina</taxon>
        <taxon>Pichiomycetes</taxon>
        <taxon>Pichiales</taxon>
        <taxon>Pichiaceae</taxon>
        <taxon>Pichia</taxon>
    </lineage>
</organism>
<sequence>MSNHKEVLDKASLELREVYIVIKKYFYTSDDRQQVQYEDIIDELFNQIELKFSMIESQLLPTLPTNNEKNNFEFELYKSTERYNDLRSMYRSKKIDEKVKYLETLYLKSFDNSELQLDDSKESEESSRMDETKNRYTSIDDAQLEELSAQEKLLQQNSILTDKLQNVNALMKSTLLAGEINLSELELSTNSLSSSIPVSLSSMAMATTIISSSCIESSTITSMASMATEITTEAVTEILHQIRKDEL</sequence>
<comment type="caution">
    <text evidence="1">The sequence shown here is derived from an EMBL/GenBank/DDBJ whole genome shotgun (WGS) entry which is preliminary data.</text>
</comment>
<name>A0A9P6WH90_9ASCO</name>
<accession>A0A9P6WH90</accession>
<dbReference type="EMBL" id="PUHW01000309">
    <property type="protein sequence ID" value="KAG0687135.1"/>
    <property type="molecule type" value="Genomic_DNA"/>
</dbReference>
<keyword evidence="2" id="KW-1185">Reference proteome</keyword>
<evidence type="ECO:0000313" key="2">
    <source>
        <dbReference type="Proteomes" id="UP000697127"/>
    </source>
</evidence>
<proteinExistence type="predicted"/>
<protein>
    <submittedName>
        <fullName evidence="1">Uncharacterized protein</fullName>
    </submittedName>
</protein>
<evidence type="ECO:0000313" key="1">
    <source>
        <dbReference type="EMBL" id="KAG0687135.1"/>
    </source>
</evidence>